<evidence type="ECO:0000256" key="5">
    <source>
        <dbReference type="SAM" id="Phobius"/>
    </source>
</evidence>
<evidence type="ECO:0000256" key="3">
    <source>
        <dbReference type="ARBA" id="ARBA00022827"/>
    </source>
</evidence>
<dbReference type="InterPro" id="IPR051104">
    <property type="entry name" value="FAD_monoxygenase"/>
</dbReference>
<dbReference type="Pfam" id="PF01494">
    <property type="entry name" value="FAD_binding_3"/>
    <property type="match status" value="1"/>
</dbReference>
<name>A0AAE0U3J5_9PEZI</name>
<dbReference type="PRINTS" id="PR00420">
    <property type="entry name" value="RNGMNOXGNASE"/>
</dbReference>
<dbReference type="PANTHER" id="PTHR46720">
    <property type="entry name" value="HYDROXYLASE, PUTATIVE (AFU_ORTHOLOGUE AFUA_3G01460)-RELATED"/>
    <property type="match status" value="1"/>
</dbReference>
<dbReference type="InterPro" id="IPR002938">
    <property type="entry name" value="FAD-bd"/>
</dbReference>
<dbReference type="GO" id="GO:0071949">
    <property type="term" value="F:FAD binding"/>
    <property type="evidence" value="ECO:0007669"/>
    <property type="project" value="InterPro"/>
</dbReference>
<evidence type="ECO:0000256" key="2">
    <source>
        <dbReference type="ARBA" id="ARBA00022630"/>
    </source>
</evidence>
<keyword evidence="8" id="KW-1185">Reference proteome</keyword>
<evidence type="ECO:0000256" key="1">
    <source>
        <dbReference type="ARBA" id="ARBA00007992"/>
    </source>
</evidence>
<comment type="caution">
    <text evidence="7">The sequence shown here is derived from an EMBL/GenBank/DDBJ whole genome shotgun (WGS) entry which is preliminary data.</text>
</comment>
<dbReference type="GO" id="GO:0016491">
    <property type="term" value="F:oxidoreductase activity"/>
    <property type="evidence" value="ECO:0007669"/>
    <property type="project" value="UniProtKB-KW"/>
</dbReference>
<keyword evidence="4" id="KW-0560">Oxidoreductase</keyword>
<sequence>MAENVLIRIAVIGGGVAGATVANALFQLGNMDVFMYESASEFSERGAAVGLAGQAQLALQQAIPLAQELLRKAGAVPMNSSHLLLGSGPAAGTVIVDLEDDGSCEVIVHRASLLRELLAPFPQERLHASKKLIDITVMEDESLEIRFEDGTSDRFDAVVGADGIFSSVRNHVLGDAAAEHVPTPAGFWDCRVLVPFDKASSTLGKKHFEVDRQYGWIGDGAFIMHDILENRTTIQCIISGVEKDPPKNRKRPLTREFLTDILGTWLDGPIAKGAIDLVLDQPDPQGYSQWEHKSTPTYANGRVCIVGDAAHATSPWQGAGAGQAFEDAVVLGTLLGKITRPQDIGAAFKAFDTVRRPRCQRIIDSSRDTGEVLCGVKKAVALDPGKLLGALVDRWTFILTFDLEEHKREALEKMEEFKMSLE</sequence>
<reference evidence="7" key="2">
    <citation type="submission" date="2023-06" db="EMBL/GenBank/DDBJ databases">
        <authorList>
            <consortium name="Lawrence Berkeley National Laboratory"/>
            <person name="Haridas S."/>
            <person name="Hensen N."/>
            <person name="Bonometti L."/>
            <person name="Westerberg I."/>
            <person name="Brannstrom I.O."/>
            <person name="Guillou S."/>
            <person name="Cros-Aarteil S."/>
            <person name="Calhoun S."/>
            <person name="Kuo A."/>
            <person name="Mondo S."/>
            <person name="Pangilinan J."/>
            <person name="Riley R."/>
            <person name="LaButti K."/>
            <person name="Andreopoulos B."/>
            <person name="Lipzen A."/>
            <person name="Chen C."/>
            <person name="Yanf M."/>
            <person name="Daum C."/>
            <person name="Ng V."/>
            <person name="Clum A."/>
            <person name="Steindorff A."/>
            <person name="Ohm R."/>
            <person name="Martin F."/>
            <person name="Silar P."/>
            <person name="Natvig D."/>
            <person name="Lalanne C."/>
            <person name="Gautier V."/>
            <person name="Ament-velasquez S.L."/>
            <person name="Kruys A."/>
            <person name="Hutchinson M.I."/>
            <person name="Powell A.J."/>
            <person name="Barry K."/>
            <person name="Miller A.N."/>
            <person name="Grigoriev I.V."/>
            <person name="Debuchy R."/>
            <person name="Gladieux P."/>
            <person name="Thoren M.H."/>
            <person name="Johannesson H."/>
        </authorList>
    </citation>
    <scope>NUCLEOTIDE SEQUENCE</scope>
    <source>
        <strain evidence="7">CBS 232.78</strain>
    </source>
</reference>
<dbReference type="Gene3D" id="3.50.50.60">
    <property type="entry name" value="FAD/NAD(P)-binding domain"/>
    <property type="match status" value="1"/>
</dbReference>
<evidence type="ECO:0000256" key="4">
    <source>
        <dbReference type="ARBA" id="ARBA00023002"/>
    </source>
</evidence>
<keyword evidence="2" id="KW-0285">Flavoprotein</keyword>
<feature type="transmembrane region" description="Helical" evidence="5">
    <location>
        <begin position="6"/>
        <end position="26"/>
    </location>
</feature>
<gene>
    <name evidence="7" type="ORF">B0H63DRAFT_464179</name>
</gene>
<dbReference type="SUPFAM" id="SSF51905">
    <property type="entry name" value="FAD/NAD(P)-binding domain"/>
    <property type="match status" value="1"/>
</dbReference>
<keyword evidence="5" id="KW-0812">Transmembrane</keyword>
<protein>
    <submittedName>
        <fullName evidence="7">Salicylate hydroxylase</fullName>
    </submittedName>
</protein>
<dbReference type="EMBL" id="JAULSW010000002">
    <property type="protein sequence ID" value="KAK3389693.1"/>
    <property type="molecule type" value="Genomic_DNA"/>
</dbReference>
<evidence type="ECO:0000313" key="8">
    <source>
        <dbReference type="Proteomes" id="UP001285441"/>
    </source>
</evidence>
<keyword evidence="3" id="KW-0274">FAD</keyword>
<dbReference type="Proteomes" id="UP001285441">
    <property type="component" value="Unassembled WGS sequence"/>
</dbReference>
<keyword evidence="5" id="KW-0472">Membrane</keyword>
<evidence type="ECO:0000313" key="7">
    <source>
        <dbReference type="EMBL" id="KAK3389693.1"/>
    </source>
</evidence>
<comment type="similarity">
    <text evidence="1">Belongs to the paxM FAD-dependent monooxygenase family.</text>
</comment>
<dbReference type="AlphaFoldDB" id="A0AAE0U3J5"/>
<dbReference type="InterPro" id="IPR036188">
    <property type="entry name" value="FAD/NAD-bd_sf"/>
</dbReference>
<dbReference type="PANTHER" id="PTHR46720:SF3">
    <property type="entry name" value="FAD-BINDING DOMAIN-CONTAINING PROTEIN-RELATED"/>
    <property type="match status" value="1"/>
</dbReference>
<dbReference type="GO" id="GO:0044550">
    <property type="term" value="P:secondary metabolite biosynthetic process"/>
    <property type="evidence" value="ECO:0007669"/>
    <property type="project" value="TreeGrafter"/>
</dbReference>
<organism evidence="7 8">
    <name type="scientific">Podospora didyma</name>
    <dbReference type="NCBI Taxonomy" id="330526"/>
    <lineage>
        <taxon>Eukaryota</taxon>
        <taxon>Fungi</taxon>
        <taxon>Dikarya</taxon>
        <taxon>Ascomycota</taxon>
        <taxon>Pezizomycotina</taxon>
        <taxon>Sordariomycetes</taxon>
        <taxon>Sordariomycetidae</taxon>
        <taxon>Sordariales</taxon>
        <taxon>Podosporaceae</taxon>
        <taxon>Podospora</taxon>
    </lineage>
</organism>
<accession>A0AAE0U3J5</accession>
<keyword evidence="5" id="KW-1133">Transmembrane helix</keyword>
<feature type="domain" description="FAD-binding" evidence="6">
    <location>
        <begin position="9"/>
        <end position="365"/>
    </location>
</feature>
<proteinExistence type="inferred from homology"/>
<evidence type="ECO:0000259" key="6">
    <source>
        <dbReference type="Pfam" id="PF01494"/>
    </source>
</evidence>
<reference evidence="7" key="1">
    <citation type="journal article" date="2023" name="Mol. Phylogenet. Evol.">
        <title>Genome-scale phylogeny and comparative genomics of the fungal order Sordariales.</title>
        <authorList>
            <person name="Hensen N."/>
            <person name="Bonometti L."/>
            <person name="Westerberg I."/>
            <person name="Brannstrom I.O."/>
            <person name="Guillou S."/>
            <person name="Cros-Aarteil S."/>
            <person name="Calhoun S."/>
            <person name="Haridas S."/>
            <person name="Kuo A."/>
            <person name="Mondo S."/>
            <person name="Pangilinan J."/>
            <person name="Riley R."/>
            <person name="LaButti K."/>
            <person name="Andreopoulos B."/>
            <person name="Lipzen A."/>
            <person name="Chen C."/>
            <person name="Yan M."/>
            <person name="Daum C."/>
            <person name="Ng V."/>
            <person name="Clum A."/>
            <person name="Steindorff A."/>
            <person name="Ohm R.A."/>
            <person name="Martin F."/>
            <person name="Silar P."/>
            <person name="Natvig D.O."/>
            <person name="Lalanne C."/>
            <person name="Gautier V."/>
            <person name="Ament-Velasquez S.L."/>
            <person name="Kruys A."/>
            <person name="Hutchinson M.I."/>
            <person name="Powell A.J."/>
            <person name="Barry K."/>
            <person name="Miller A.N."/>
            <person name="Grigoriev I.V."/>
            <person name="Debuchy R."/>
            <person name="Gladieux P."/>
            <person name="Hiltunen Thoren M."/>
            <person name="Johannesson H."/>
        </authorList>
    </citation>
    <scope>NUCLEOTIDE SEQUENCE</scope>
    <source>
        <strain evidence="7">CBS 232.78</strain>
    </source>
</reference>